<dbReference type="InterPro" id="IPR052672">
    <property type="entry name" value="Type1_Cytokine_Rcpt_Type2"/>
</dbReference>
<evidence type="ECO:0000256" key="11">
    <source>
        <dbReference type="ARBA" id="ARBA00023319"/>
    </source>
</evidence>
<evidence type="ECO:0000256" key="2">
    <source>
        <dbReference type="ARBA" id="ARBA00008921"/>
    </source>
</evidence>
<name>A0A6P7X6T6_9AMPH</name>
<keyword evidence="4 12" id="KW-0812">Transmembrane</keyword>
<dbReference type="InterPro" id="IPR036179">
    <property type="entry name" value="Ig-like_dom_sf"/>
</dbReference>
<dbReference type="PROSITE" id="PS50853">
    <property type="entry name" value="FN3"/>
    <property type="match status" value="3"/>
</dbReference>
<keyword evidence="8 12" id="KW-0472">Membrane</keyword>
<evidence type="ECO:0000256" key="3">
    <source>
        <dbReference type="ARBA" id="ARBA00022475"/>
    </source>
</evidence>
<dbReference type="SUPFAM" id="SSF49265">
    <property type="entry name" value="Fibronectin type III"/>
    <property type="match status" value="3"/>
</dbReference>
<comment type="subcellular location">
    <subcellularLocation>
        <location evidence="1">Cell membrane</location>
        <topology evidence="1">Single-pass type I membrane protein</topology>
    </subcellularLocation>
</comment>
<dbReference type="InterPro" id="IPR013783">
    <property type="entry name" value="Ig-like_fold"/>
</dbReference>
<dbReference type="RefSeq" id="XP_030049001.1">
    <property type="nucleotide sequence ID" value="XM_030193141.1"/>
</dbReference>
<dbReference type="Proteomes" id="UP000515156">
    <property type="component" value="Chromosome 2"/>
</dbReference>
<organism evidence="15 17">
    <name type="scientific">Microcaecilia unicolor</name>
    <dbReference type="NCBI Taxonomy" id="1415580"/>
    <lineage>
        <taxon>Eukaryota</taxon>
        <taxon>Metazoa</taxon>
        <taxon>Chordata</taxon>
        <taxon>Craniata</taxon>
        <taxon>Vertebrata</taxon>
        <taxon>Euteleostomi</taxon>
        <taxon>Amphibia</taxon>
        <taxon>Gymnophiona</taxon>
        <taxon>Siphonopidae</taxon>
        <taxon>Microcaecilia</taxon>
    </lineage>
</organism>
<dbReference type="FunFam" id="2.60.40.10:FF:000414">
    <property type="entry name" value="Interleukin-6 receptor subunit beta"/>
    <property type="match status" value="1"/>
</dbReference>
<keyword evidence="10" id="KW-0325">Glycoprotein</keyword>
<comment type="similarity">
    <text evidence="2">Belongs to the type I cytokine receptor family. Type 2 subfamily.</text>
</comment>
<keyword evidence="15" id="KW-1185">Reference proteome</keyword>
<evidence type="ECO:0000256" key="13">
    <source>
        <dbReference type="SAM" id="SignalP"/>
    </source>
</evidence>
<feature type="domain" description="Fibronectin type-III" evidence="14">
    <location>
        <begin position="215"/>
        <end position="316"/>
    </location>
</feature>
<reference evidence="16 17" key="1">
    <citation type="submission" date="2025-04" db="UniProtKB">
        <authorList>
            <consortium name="RefSeq"/>
        </authorList>
    </citation>
    <scope>IDENTIFICATION</scope>
</reference>
<proteinExistence type="inferred from homology"/>
<evidence type="ECO:0000256" key="6">
    <source>
        <dbReference type="ARBA" id="ARBA00022737"/>
    </source>
</evidence>
<dbReference type="RefSeq" id="XP_030049000.1">
    <property type="nucleotide sequence ID" value="XM_030193140.1"/>
</dbReference>
<dbReference type="PANTHER" id="PTHR48423:SF1">
    <property type="entry name" value="INTERLEUKIN-27 RECEPTOR SUBUNIT ALPHA"/>
    <property type="match status" value="1"/>
</dbReference>
<dbReference type="AlphaFoldDB" id="A0A6P7X6T6"/>
<gene>
    <name evidence="16 17 18" type="primary">IL31RA</name>
</gene>
<dbReference type="CDD" id="cd00063">
    <property type="entry name" value="FN3"/>
    <property type="match status" value="3"/>
</dbReference>
<dbReference type="SUPFAM" id="SSF48726">
    <property type="entry name" value="Immunoglobulin"/>
    <property type="match status" value="1"/>
</dbReference>
<sequence length="863" mass="97315">MMFFILWISTILCRSHSEERNQQGYSQIIPQNPVIVQGSNITLACVLGKSELSYTNASYIFWKLDEDLIPEEFYTTVNTTVSYVTILNFTAQRRHVRCYIHALKHHQLLQQTELTSGTPPGKPKNISCIYYDQKNFTCTWLPGRDTHLQTNYSLVARRSSDEIICHSSTSSCFFCYPNITFNSEYKIEVIAKNIVGEAQSDLVKMHTLELVKTAPPELVSVEPIQGKKQMLTVIWERPLLAPNSLSVNCSLRYKAVNSTRVLLNHIYMGKEKQMVHNLTGLLNFTEYAISMRCIGTDGPILWSEWSAEKTGRTEEQAPSRKVDLWRVIGYQPGGKRFLHLMWKEFVEVPPSGIILGYRIGYFLEANASLTRTYNTTNREVVLNLTGDAYIFSVIAYNSAGHSPEATLRIPAVDEKLQDFVYGVQAVNLKEQMVVTWMSLNPAVFRYVVEWCVVSDTNVSWQHVSYSTNWTAPTGAFEPFKCYNISVYPLFGAEVGQPYSIQAYFKEGRPLHGPSAKTENLGKNEVTIKWEDISKDKRNGFITNYTIFYKAINGKEQAETVHSNVFQYHLKSLQAGTLYTAHVMASTKAGATNGTSISFSTLRFNSVYITSLILPIGLCMAFVILLGVICIRKRRKFKQFCWPDVPNPSDSSMAEWSKEKPKLNSLMNGMQSDGMFAANINVLPSFSSCEDHIHLLGVSEEIHMENTSIGQEPTPPSPQSFLYCKEQEFAQTLTPPAVLYLTAQQNYKSHAPSTFTSNESLSFEHKSSLPSKEAGHEFRPLLLQDACSKGDGNRDILEDEGFQQEVAVNPYLKNSSRTREFLVPDNCSAHIREGTQQPSVIVTPCQQNVAGQTYVTVHMVGLPN</sequence>
<dbReference type="GO" id="GO:0005886">
    <property type="term" value="C:plasma membrane"/>
    <property type="evidence" value="ECO:0007669"/>
    <property type="project" value="UniProtKB-SubCell"/>
</dbReference>
<dbReference type="RefSeq" id="XP_030049002.1">
    <property type="nucleotide sequence ID" value="XM_030193142.1"/>
</dbReference>
<feature type="signal peptide" evidence="13">
    <location>
        <begin position="1"/>
        <end position="17"/>
    </location>
</feature>
<dbReference type="InterPro" id="IPR036116">
    <property type="entry name" value="FN3_sf"/>
</dbReference>
<dbReference type="FunFam" id="2.60.40.10:FF:000524">
    <property type="entry name" value="Interleukin-6 receptor subunit beta"/>
    <property type="match status" value="1"/>
</dbReference>
<keyword evidence="7 12" id="KW-1133">Transmembrane helix</keyword>
<dbReference type="InterPro" id="IPR003961">
    <property type="entry name" value="FN3_dom"/>
</dbReference>
<dbReference type="GeneID" id="115462992"/>
<feature type="domain" description="Fibronectin type-III" evidence="14">
    <location>
        <begin position="509"/>
        <end position="603"/>
    </location>
</feature>
<keyword evidence="11" id="KW-0393">Immunoglobulin domain</keyword>
<dbReference type="Pfam" id="PF00041">
    <property type="entry name" value="fn3"/>
    <property type="match status" value="1"/>
</dbReference>
<accession>A0A6P7X6T6</accession>
<keyword evidence="6" id="KW-0677">Repeat</keyword>
<feature type="domain" description="Fibronectin type-III" evidence="14">
    <location>
        <begin position="119"/>
        <end position="210"/>
    </location>
</feature>
<evidence type="ECO:0000256" key="12">
    <source>
        <dbReference type="SAM" id="Phobius"/>
    </source>
</evidence>
<dbReference type="Gene3D" id="2.60.40.10">
    <property type="entry name" value="Immunoglobulins"/>
    <property type="match status" value="6"/>
</dbReference>
<evidence type="ECO:0000256" key="9">
    <source>
        <dbReference type="ARBA" id="ARBA00023170"/>
    </source>
</evidence>
<dbReference type="InterPro" id="IPR010457">
    <property type="entry name" value="IgC2-like_lig-bd"/>
</dbReference>
<evidence type="ECO:0000259" key="14">
    <source>
        <dbReference type="PROSITE" id="PS50853"/>
    </source>
</evidence>
<evidence type="ECO:0000256" key="7">
    <source>
        <dbReference type="ARBA" id="ARBA00022989"/>
    </source>
</evidence>
<evidence type="ECO:0000313" key="18">
    <source>
        <dbReference type="RefSeq" id="XP_030049002.1"/>
    </source>
</evidence>
<keyword evidence="5 13" id="KW-0732">Signal</keyword>
<evidence type="ECO:0000256" key="5">
    <source>
        <dbReference type="ARBA" id="ARBA00022729"/>
    </source>
</evidence>
<keyword evidence="9 16" id="KW-0675">Receptor</keyword>
<dbReference type="Pfam" id="PF06328">
    <property type="entry name" value="Lep_receptor_Ig"/>
    <property type="match status" value="1"/>
</dbReference>
<evidence type="ECO:0000256" key="1">
    <source>
        <dbReference type="ARBA" id="ARBA00004251"/>
    </source>
</evidence>
<dbReference type="OrthoDB" id="9828391at2759"/>
<evidence type="ECO:0000313" key="15">
    <source>
        <dbReference type="Proteomes" id="UP000515156"/>
    </source>
</evidence>
<dbReference type="KEGG" id="muo:115462992"/>
<feature type="chain" id="PRO_5044652415" evidence="13">
    <location>
        <begin position="18"/>
        <end position="863"/>
    </location>
</feature>
<dbReference type="FunFam" id="2.60.40.10:FF:000465">
    <property type="entry name" value="Granulocyte colony-stimulating factor receptor"/>
    <property type="match status" value="1"/>
</dbReference>
<evidence type="ECO:0000256" key="8">
    <source>
        <dbReference type="ARBA" id="ARBA00023136"/>
    </source>
</evidence>
<dbReference type="CTD" id="133396"/>
<evidence type="ECO:0000256" key="10">
    <source>
        <dbReference type="ARBA" id="ARBA00023180"/>
    </source>
</evidence>
<dbReference type="SMART" id="SM00060">
    <property type="entry name" value="FN3"/>
    <property type="match status" value="5"/>
</dbReference>
<keyword evidence="3" id="KW-1003">Cell membrane</keyword>
<evidence type="ECO:0000313" key="17">
    <source>
        <dbReference type="RefSeq" id="XP_030049001.1"/>
    </source>
</evidence>
<dbReference type="Pfam" id="PF25552">
    <property type="entry name" value="LIFR_D4"/>
    <property type="match status" value="1"/>
</dbReference>
<protein>
    <submittedName>
        <fullName evidence="16 17">Interleukin-31 receptor subunit alpha isoform X1</fullName>
    </submittedName>
</protein>
<feature type="transmembrane region" description="Helical" evidence="12">
    <location>
        <begin position="606"/>
        <end position="630"/>
    </location>
</feature>
<evidence type="ECO:0000313" key="16">
    <source>
        <dbReference type="RefSeq" id="XP_030049000.1"/>
    </source>
</evidence>
<evidence type="ECO:0000256" key="4">
    <source>
        <dbReference type="ARBA" id="ARBA00022692"/>
    </source>
</evidence>
<dbReference type="PANTHER" id="PTHR48423">
    <property type="entry name" value="INTERLEUKIN-27 RECEPTOR SUBUNIT ALPHA"/>
    <property type="match status" value="1"/>
</dbReference>